<name>A0A9D9GYM1_9BACT</name>
<accession>A0A9D9GYM1</accession>
<dbReference type="Proteomes" id="UP000823635">
    <property type="component" value="Unassembled WGS sequence"/>
</dbReference>
<reference evidence="3" key="1">
    <citation type="submission" date="2020-10" db="EMBL/GenBank/DDBJ databases">
        <authorList>
            <person name="Gilroy R."/>
        </authorList>
    </citation>
    <scope>NUCLEOTIDE SEQUENCE</scope>
    <source>
        <strain evidence="3">15467</strain>
    </source>
</reference>
<organism evidence="3 4">
    <name type="scientific">Candidatus Egerieousia excrementavium</name>
    <dbReference type="NCBI Taxonomy" id="2840778"/>
    <lineage>
        <taxon>Bacteria</taxon>
        <taxon>Pseudomonadati</taxon>
        <taxon>Bacteroidota</taxon>
        <taxon>Bacteroidia</taxon>
        <taxon>Bacteroidales</taxon>
        <taxon>Candidatus Egerieousia</taxon>
    </lineage>
</organism>
<evidence type="ECO:0000259" key="1">
    <source>
        <dbReference type="PROSITE" id="PS50151"/>
    </source>
</evidence>
<feature type="domain" description="UVR" evidence="1">
    <location>
        <begin position="147"/>
        <end position="182"/>
    </location>
</feature>
<dbReference type="InterPro" id="IPR003729">
    <property type="entry name" value="Bi_nuclease_dom"/>
</dbReference>
<gene>
    <name evidence="3" type="ORF">IAC68_06645</name>
</gene>
<dbReference type="EMBL" id="JADINB010000143">
    <property type="protein sequence ID" value="MBO8429589.1"/>
    <property type="molecule type" value="Genomic_DNA"/>
</dbReference>
<comment type="caution">
    <text evidence="3">The sequence shown here is derived from an EMBL/GenBank/DDBJ whole genome shotgun (WGS) entry which is preliminary data.</text>
</comment>
<dbReference type="PROSITE" id="PS51658">
    <property type="entry name" value="BFN"/>
    <property type="match status" value="1"/>
</dbReference>
<dbReference type="InterPro" id="IPR001943">
    <property type="entry name" value="UVR_dom"/>
</dbReference>
<proteinExistence type="predicted"/>
<protein>
    <submittedName>
        <fullName evidence="3">Bifunctional nuclease family protein</fullName>
    </submittedName>
</protein>
<evidence type="ECO:0000259" key="2">
    <source>
        <dbReference type="PROSITE" id="PS51658"/>
    </source>
</evidence>
<dbReference type="GO" id="GO:0004518">
    <property type="term" value="F:nuclease activity"/>
    <property type="evidence" value="ECO:0007669"/>
    <property type="project" value="InterPro"/>
</dbReference>
<reference evidence="3" key="2">
    <citation type="journal article" date="2021" name="PeerJ">
        <title>Extensive microbial diversity within the chicken gut microbiome revealed by metagenomics and culture.</title>
        <authorList>
            <person name="Gilroy R."/>
            <person name="Ravi A."/>
            <person name="Getino M."/>
            <person name="Pursley I."/>
            <person name="Horton D.L."/>
            <person name="Alikhan N.F."/>
            <person name="Baker D."/>
            <person name="Gharbi K."/>
            <person name="Hall N."/>
            <person name="Watson M."/>
            <person name="Adriaenssens E.M."/>
            <person name="Foster-Nyarko E."/>
            <person name="Jarju S."/>
            <person name="Secka A."/>
            <person name="Antonio M."/>
            <person name="Oren A."/>
            <person name="Chaudhuri R.R."/>
            <person name="La Ragione R."/>
            <person name="Hildebrand F."/>
            <person name="Pallen M.J."/>
        </authorList>
    </citation>
    <scope>NUCLEOTIDE SEQUENCE</scope>
    <source>
        <strain evidence="3">15467</strain>
    </source>
</reference>
<sequence length="188" mass="21848">MKRIRLDIGAFTASSEEGGKFFFFLYKEKMDRCLSVSLTPPQMHSVLSVFKNGEKEQIPLHVTVKNILESYGVELLEIEIIRNEEYSRFYSRLLLFDGEKEFKTDADFIDGIIMAKLFGAPIYVDEPLMEQYSVAMEGSPKETIQTDAIVKKMEDALSQAVRDEEYERAEVIKRRIEELKKEKDIEKK</sequence>
<feature type="domain" description="BFN" evidence="2">
    <location>
        <begin position="3"/>
        <end position="136"/>
    </location>
</feature>
<dbReference type="InterPro" id="IPR036104">
    <property type="entry name" value="BFN_sf"/>
</dbReference>
<dbReference type="AlphaFoldDB" id="A0A9D9GYM1"/>
<evidence type="ECO:0000313" key="4">
    <source>
        <dbReference type="Proteomes" id="UP000823635"/>
    </source>
</evidence>
<evidence type="ECO:0000313" key="3">
    <source>
        <dbReference type="EMBL" id="MBO8429589.1"/>
    </source>
</evidence>
<dbReference type="PROSITE" id="PS50151">
    <property type="entry name" value="UVR"/>
    <property type="match status" value="1"/>
</dbReference>
<dbReference type="Pfam" id="PF02577">
    <property type="entry name" value="BFN_dom"/>
    <property type="match status" value="1"/>
</dbReference>
<dbReference type="SUPFAM" id="SSF103256">
    <property type="entry name" value="Hypothetical protein TM0160"/>
    <property type="match status" value="1"/>
</dbReference>
<dbReference type="Pfam" id="PF02151">
    <property type="entry name" value="UVR"/>
    <property type="match status" value="1"/>
</dbReference>
<dbReference type="Gene3D" id="3.10.690.10">
    <property type="entry name" value="Bifunctional nuclease domain"/>
    <property type="match status" value="1"/>
</dbReference>